<dbReference type="GO" id="GO:0016491">
    <property type="term" value="F:oxidoreductase activity"/>
    <property type="evidence" value="ECO:0007669"/>
    <property type="project" value="UniProtKB-KW"/>
</dbReference>
<dbReference type="Pfam" id="PF01565">
    <property type="entry name" value="FAD_binding_4"/>
    <property type="match status" value="1"/>
</dbReference>
<accession>A0AAN7B231</accession>
<comment type="caution">
    <text evidence="5">The sequence shown here is derived from an EMBL/GenBank/DDBJ whole genome shotgun (WGS) entry which is preliminary data.</text>
</comment>
<evidence type="ECO:0000256" key="1">
    <source>
        <dbReference type="ARBA" id="ARBA00005466"/>
    </source>
</evidence>
<dbReference type="EMBL" id="MU858324">
    <property type="protein sequence ID" value="KAK4207052.1"/>
    <property type="molecule type" value="Genomic_DNA"/>
</dbReference>
<keyword evidence="3" id="KW-0732">Signal</keyword>
<reference evidence="5" key="1">
    <citation type="journal article" date="2023" name="Mol. Phylogenet. Evol.">
        <title>Genome-scale phylogeny and comparative genomics of the fungal order Sordariales.</title>
        <authorList>
            <person name="Hensen N."/>
            <person name="Bonometti L."/>
            <person name="Westerberg I."/>
            <person name="Brannstrom I.O."/>
            <person name="Guillou S."/>
            <person name="Cros-Aarteil S."/>
            <person name="Calhoun S."/>
            <person name="Haridas S."/>
            <person name="Kuo A."/>
            <person name="Mondo S."/>
            <person name="Pangilinan J."/>
            <person name="Riley R."/>
            <person name="LaButti K."/>
            <person name="Andreopoulos B."/>
            <person name="Lipzen A."/>
            <person name="Chen C."/>
            <person name="Yan M."/>
            <person name="Daum C."/>
            <person name="Ng V."/>
            <person name="Clum A."/>
            <person name="Steindorff A."/>
            <person name="Ohm R.A."/>
            <person name="Martin F."/>
            <person name="Silar P."/>
            <person name="Natvig D.O."/>
            <person name="Lalanne C."/>
            <person name="Gautier V."/>
            <person name="Ament-Velasquez S.L."/>
            <person name="Kruys A."/>
            <person name="Hutchinson M.I."/>
            <person name="Powell A.J."/>
            <person name="Barry K."/>
            <person name="Miller A.N."/>
            <person name="Grigoriev I.V."/>
            <person name="Debuchy R."/>
            <person name="Gladieux P."/>
            <person name="Hiltunen Thoren M."/>
            <person name="Johannesson H."/>
        </authorList>
    </citation>
    <scope>NUCLEOTIDE SEQUENCE</scope>
    <source>
        <strain evidence="5">PSN293</strain>
    </source>
</reference>
<evidence type="ECO:0000256" key="3">
    <source>
        <dbReference type="SAM" id="SignalP"/>
    </source>
</evidence>
<dbReference type="SUPFAM" id="SSF56176">
    <property type="entry name" value="FAD-binding/transporter-associated domain-like"/>
    <property type="match status" value="1"/>
</dbReference>
<dbReference type="InterPro" id="IPR006094">
    <property type="entry name" value="Oxid_FAD_bind_N"/>
</dbReference>
<dbReference type="InterPro" id="IPR050432">
    <property type="entry name" value="FAD-linked_Oxidoreductases_BP"/>
</dbReference>
<dbReference type="InterPro" id="IPR036318">
    <property type="entry name" value="FAD-bd_PCMH-like_sf"/>
</dbReference>
<name>A0AAN7B231_9PEZI</name>
<reference evidence="5" key="2">
    <citation type="submission" date="2023-05" db="EMBL/GenBank/DDBJ databases">
        <authorList>
            <consortium name="Lawrence Berkeley National Laboratory"/>
            <person name="Steindorff A."/>
            <person name="Hensen N."/>
            <person name="Bonometti L."/>
            <person name="Westerberg I."/>
            <person name="Brannstrom I.O."/>
            <person name="Guillou S."/>
            <person name="Cros-Aarteil S."/>
            <person name="Calhoun S."/>
            <person name="Haridas S."/>
            <person name="Kuo A."/>
            <person name="Mondo S."/>
            <person name="Pangilinan J."/>
            <person name="Riley R."/>
            <person name="Labutti K."/>
            <person name="Andreopoulos B."/>
            <person name="Lipzen A."/>
            <person name="Chen C."/>
            <person name="Yanf M."/>
            <person name="Daum C."/>
            <person name="Ng V."/>
            <person name="Clum A."/>
            <person name="Ohm R."/>
            <person name="Martin F."/>
            <person name="Silar P."/>
            <person name="Natvig D."/>
            <person name="Lalanne C."/>
            <person name="Gautier V."/>
            <person name="Ament-Velasquez S.L."/>
            <person name="Kruys A."/>
            <person name="Hutchinson M.I."/>
            <person name="Powell A.J."/>
            <person name="Barry K."/>
            <person name="Miller A.N."/>
            <person name="Grigoriev I.V."/>
            <person name="Debuchy R."/>
            <person name="Gladieux P."/>
            <person name="Thoren M.H."/>
            <person name="Johannesson H."/>
        </authorList>
    </citation>
    <scope>NUCLEOTIDE SEQUENCE</scope>
    <source>
        <strain evidence="5">PSN293</strain>
    </source>
</reference>
<dbReference type="InterPro" id="IPR016169">
    <property type="entry name" value="FAD-bd_PCMH_sub2"/>
</dbReference>
<protein>
    <submittedName>
        <fullName evidence="5">6-hydroxy-D-nicotine oxidase</fullName>
    </submittedName>
</protein>
<evidence type="ECO:0000313" key="5">
    <source>
        <dbReference type="EMBL" id="KAK4207052.1"/>
    </source>
</evidence>
<dbReference type="Pfam" id="PF08031">
    <property type="entry name" value="BBE"/>
    <property type="match status" value="1"/>
</dbReference>
<feature type="domain" description="FAD-binding PCMH-type" evidence="4">
    <location>
        <begin position="198"/>
        <end position="377"/>
    </location>
</feature>
<feature type="signal peptide" evidence="3">
    <location>
        <begin position="1"/>
        <end position="23"/>
    </location>
</feature>
<dbReference type="InterPro" id="IPR016166">
    <property type="entry name" value="FAD-bd_PCMH"/>
</dbReference>
<evidence type="ECO:0000259" key="4">
    <source>
        <dbReference type="PROSITE" id="PS51387"/>
    </source>
</evidence>
<evidence type="ECO:0000313" key="6">
    <source>
        <dbReference type="Proteomes" id="UP001301769"/>
    </source>
</evidence>
<feature type="chain" id="PRO_5042831977" evidence="3">
    <location>
        <begin position="24"/>
        <end position="661"/>
    </location>
</feature>
<proteinExistence type="inferred from homology"/>
<dbReference type="AlphaFoldDB" id="A0AAN7B231"/>
<evidence type="ECO:0000256" key="2">
    <source>
        <dbReference type="ARBA" id="ARBA00023002"/>
    </source>
</evidence>
<dbReference type="Proteomes" id="UP001301769">
    <property type="component" value="Unassembled WGS sequence"/>
</dbReference>
<dbReference type="PANTHER" id="PTHR13878">
    <property type="entry name" value="GULONOLACTONE OXIDASE"/>
    <property type="match status" value="1"/>
</dbReference>
<dbReference type="PANTHER" id="PTHR13878:SF91">
    <property type="entry name" value="FAD BINDING DOMAIN PROTEIN (AFU_ORTHOLOGUE AFUA_6G12070)-RELATED"/>
    <property type="match status" value="1"/>
</dbReference>
<dbReference type="PROSITE" id="PS51387">
    <property type="entry name" value="FAD_PCMH"/>
    <property type="match status" value="1"/>
</dbReference>
<dbReference type="GO" id="GO:0071949">
    <property type="term" value="F:FAD binding"/>
    <property type="evidence" value="ECO:0007669"/>
    <property type="project" value="InterPro"/>
</dbReference>
<keyword evidence="6" id="KW-1185">Reference proteome</keyword>
<dbReference type="Gene3D" id="3.30.465.10">
    <property type="match status" value="2"/>
</dbReference>
<keyword evidence="2" id="KW-0560">Oxidoreductase</keyword>
<comment type="similarity">
    <text evidence="1">Belongs to the oxygen-dependent FAD-linked oxidoreductase family.</text>
</comment>
<dbReference type="InterPro" id="IPR012951">
    <property type="entry name" value="BBE"/>
</dbReference>
<gene>
    <name evidence="5" type="ORF">QBC37DRAFT_380484</name>
</gene>
<sequence>MGVRSLTTSLLLAGATLSHLVAAQTIVVEDTVLAANETTVAPAAEPVDVPETEIPLSEAEVVQLTDSVIANLTEFQLSSVELFDFAPADENATNFEKRFFGQPKCKTFPGDFLWPSKLVWKVFDLLTGGALIETVPIGAVCFKTSGVYNAAKCQTLLDNWGNHEVHTNDPTSVMTVLYQGETCKPQTGAADPSARCTLGSFPSYSVEVRNVAQIQLAINFARNANIRLVVHNTGHDFLGKSTGAGSLSIWTHKLKSIQYLKSVRTKSYSGPAMKLGAGVQVHELYEEADRRGVTALGGECDSVGVSGGYLAGGGHGPLSSKYGMAADHVLSIDVVLPNGRFVTADENQNTDLFWALRGGGGATFGVVTSMTVKVFPKMKFAGAKWEVVTPAYGLSEDTFFKVMFAYWRRFPEYAAKNTYGYSTVFPIGPQQYLWAMQPWLVPDMTLVQFKAMIAPLLAEWQALGFNIQPTYFEYDNFYATWRDTFPHSNVTMEGLRTGSRLFPASNWENNATLNGLMEAMKTSVQMGSALIQYNMKGTQQAGTPASAVNTHWRTANWFAIMGAGWTPGNQSDFDVVNRRITNDWMERLKQWGPGGYGNEGDVMESNFGEAFFGSNYKRLLQIKRSVDPNDVFWAPTAVGSDRWKVEGSSWLPIQTGRLCRV</sequence>
<organism evidence="5 6">
    <name type="scientific">Rhypophila decipiens</name>
    <dbReference type="NCBI Taxonomy" id="261697"/>
    <lineage>
        <taxon>Eukaryota</taxon>
        <taxon>Fungi</taxon>
        <taxon>Dikarya</taxon>
        <taxon>Ascomycota</taxon>
        <taxon>Pezizomycotina</taxon>
        <taxon>Sordariomycetes</taxon>
        <taxon>Sordariomycetidae</taxon>
        <taxon>Sordariales</taxon>
        <taxon>Naviculisporaceae</taxon>
        <taxon>Rhypophila</taxon>
    </lineage>
</organism>